<comment type="caution">
    <text evidence="6">The sequence shown here is derived from an EMBL/GenBank/DDBJ whole genome shotgun (WGS) entry which is preliminary data.</text>
</comment>
<sequence length="422" mass="47129">MTTAILLITIISLIIPIYVYVGYPLLLLILDKYCRAQPIDAQDITPKVSLLVSCYNEVEVIQSKINNCLAIDYPKELIEFIFISDGSDDGTDEAIKEYAEQGVKLIRQEGRLGKTSAINLAIPEANGDIVVFSDANAMYQTDAIQKIVRSFNDPSVGYVVGAALYSNADDNAAAESENSYWRYEIFMKNIESRLHSVVGGDGAIYAIRKSLYTPLAADDINDFVNPLQIIAMGYRGIFDQEAICHEEAAASFAKEAKRKERIVNRSFNGLMKVKSVMNPFKTGIYSLEIISHKLLRWLIPVFLCGTALGSVYLSLHDYTVFQLLVVLEVAFFWLAMIGNAIKHNDDIPALFFYPYYFLMVNFYSLMGVIQALRGNIQITWTSPRQAEQNQQYAGVKIILINSALFVVTLLLLLDSLAGLLNA</sequence>
<feature type="transmembrane region" description="Helical" evidence="4">
    <location>
        <begin position="392"/>
        <end position="413"/>
    </location>
</feature>
<evidence type="ECO:0000256" key="3">
    <source>
        <dbReference type="ARBA" id="ARBA00022679"/>
    </source>
</evidence>
<evidence type="ECO:0000256" key="2">
    <source>
        <dbReference type="ARBA" id="ARBA00022676"/>
    </source>
</evidence>
<feature type="transmembrane region" description="Helical" evidence="4">
    <location>
        <begin position="353"/>
        <end position="372"/>
    </location>
</feature>
<dbReference type="Pfam" id="PF00535">
    <property type="entry name" value="Glycos_transf_2"/>
    <property type="match status" value="1"/>
</dbReference>
<keyword evidence="3" id="KW-0808">Transferase</keyword>
<keyword evidence="2" id="KW-0328">Glycosyltransferase</keyword>
<reference evidence="6 7" key="1">
    <citation type="submission" date="2022-12" db="EMBL/GenBank/DDBJ databases">
        <title>Dasania phycosphaerae sp. nov., isolated from particulate material of the south coast of Korea.</title>
        <authorList>
            <person name="Jiang Y."/>
        </authorList>
    </citation>
    <scope>NUCLEOTIDE SEQUENCE [LARGE SCALE GENOMIC DNA]</scope>
    <source>
        <strain evidence="6 7">GY-19</strain>
    </source>
</reference>
<evidence type="ECO:0000256" key="1">
    <source>
        <dbReference type="ARBA" id="ARBA00006739"/>
    </source>
</evidence>
<dbReference type="SUPFAM" id="SSF53448">
    <property type="entry name" value="Nucleotide-diphospho-sugar transferases"/>
    <property type="match status" value="1"/>
</dbReference>
<comment type="similarity">
    <text evidence="1">Belongs to the glycosyltransferase 2 family.</text>
</comment>
<proteinExistence type="inferred from homology"/>
<evidence type="ECO:0000259" key="5">
    <source>
        <dbReference type="Pfam" id="PF00535"/>
    </source>
</evidence>
<dbReference type="AlphaFoldDB" id="A0A9J6RPQ2"/>
<evidence type="ECO:0000256" key="4">
    <source>
        <dbReference type="SAM" id="Phobius"/>
    </source>
</evidence>
<keyword evidence="4" id="KW-0812">Transmembrane</keyword>
<dbReference type="GO" id="GO:0016757">
    <property type="term" value="F:glycosyltransferase activity"/>
    <property type="evidence" value="ECO:0007669"/>
    <property type="project" value="UniProtKB-KW"/>
</dbReference>
<evidence type="ECO:0000313" key="6">
    <source>
        <dbReference type="EMBL" id="MCZ0866694.1"/>
    </source>
</evidence>
<feature type="transmembrane region" description="Helical" evidence="4">
    <location>
        <begin position="321"/>
        <end position="341"/>
    </location>
</feature>
<dbReference type="Proteomes" id="UP001069090">
    <property type="component" value="Unassembled WGS sequence"/>
</dbReference>
<dbReference type="InterPro" id="IPR029044">
    <property type="entry name" value="Nucleotide-diphossugar_trans"/>
</dbReference>
<keyword evidence="4" id="KW-1133">Transmembrane helix</keyword>
<organism evidence="6 7">
    <name type="scientific">Dasania phycosphaerae</name>
    <dbReference type="NCBI Taxonomy" id="2950436"/>
    <lineage>
        <taxon>Bacteria</taxon>
        <taxon>Pseudomonadati</taxon>
        <taxon>Pseudomonadota</taxon>
        <taxon>Gammaproteobacteria</taxon>
        <taxon>Cellvibrionales</taxon>
        <taxon>Spongiibacteraceae</taxon>
        <taxon>Dasania</taxon>
    </lineage>
</organism>
<dbReference type="CDD" id="cd06439">
    <property type="entry name" value="CESA_like_1"/>
    <property type="match status" value="1"/>
</dbReference>
<dbReference type="EMBL" id="JAPTGG010000015">
    <property type="protein sequence ID" value="MCZ0866694.1"/>
    <property type="molecule type" value="Genomic_DNA"/>
</dbReference>
<feature type="transmembrane region" description="Helical" evidence="4">
    <location>
        <begin position="294"/>
        <end position="315"/>
    </location>
</feature>
<protein>
    <submittedName>
        <fullName evidence="6">Glycosyltransferase family 2 protein</fullName>
    </submittedName>
</protein>
<name>A0A9J6RPQ2_9GAMM</name>
<gene>
    <name evidence="6" type="ORF">O0V09_15890</name>
</gene>
<evidence type="ECO:0000313" key="7">
    <source>
        <dbReference type="Proteomes" id="UP001069090"/>
    </source>
</evidence>
<accession>A0A9J6RPQ2</accession>
<dbReference type="RefSeq" id="WP_258332723.1">
    <property type="nucleotide sequence ID" value="NZ_JAPTGG010000015.1"/>
</dbReference>
<dbReference type="PANTHER" id="PTHR43630:SF1">
    <property type="entry name" value="POLY-BETA-1,6-N-ACETYL-D-GLUCOSAMINE SYNTHASE"/>
    <property type="match status" value="1"/>
</dbReference>
<keyword evidence="4" id="KW-0472">Membrane</keyword>
<feature type="transmembrane region" description="Helical" evidence="4">
    <location>
        <begin position="6"/>
        <end position="30"/>
    </location>
</feature>
<feature type="domain" description="Glycosyltransferase 2-like" evidence="5">
    <location>
        <begin position="49"/>
        <end position="205"/>
    </location>
</feature>
<dbReference type="Gene3D" id="3.90.550.10">
    <property type="entry name" value="Spore Coat Polysaccharide Biosynthesis Protein SpsA, Chain A"/>
    <property type="match status" value="1"/>
</dbReference>
<keyword evidence="7" id="KW-1185">Reference proteome</keyword>
<dbReference type="InterPro" id="IPR001173">
    <property type="entry name" value="Glyco_trans_2-like"/>
</dbReference>
<dbReference type="PANTHER" id="PTHR43630">
    <property type="entry name" value="POLY-BETA-1,6-N-ACETYL-D-GLUCOSAMINE SYNTHASE"/>
    <property type="match status" value="1"/>
</dbReference>